<proteinExistence type="predicted"/>
<keyword evidence="1" id="KW-1133">Transmembrane helix</keyword>
<organism evidence="2 3">
    <name type="scientific">Spiroplasma alleghenense</name>
    <dbReference type="NCBI Taxonomy" id="216931"/>
    <lineage>
        <taxon>Bacteria</taxon>
        <taxon>Bacillati</taxon>
        <taxon>Mycoplasmatota</taxon>
        <taxon>Mollicutes</taxon>
        <taxon>Entomoplasmatales</taxon>
        <taxon>Spiroplasmataceae</taxon>
        <taxon>Spiroplasma</taxon>
    </lineage>
</organism>
<keyword evidence="3" id="KW-1185">Reference proteome</keyword>
<dbReference type="RefSeq" id="WP_115557657.1">
    <property type="nucleotide sequence ID" value="NZ_CP031376.1"/>
</dbReference>
<feature type="transmembrane region" description="Helical" evidence="1">
    <location>
        <begin position="266"/>
        <end position="287"/>
    </location>
</feature>
<dbReference type="Proteomes" id="UP000254792">
    <property type="component" value="Chromosome"/>
</dbReference>
<keyword evidence="1" id="KW-0472">Membrane</keyword>
<evidence type="ECO:0000313" key="3">
    <source>
        <dbReference type="Proteomes" id="UP000254792"/>
    </source>
</evidence>
<feature type="transmembrane region" description="Helical" evidence="1">
    <location>
        <begin position="87"/>
        <end position="108"/>
    </location>
</feature>
<dbReference type="OrthoDB" id="388720at2"/>
<evidence type="ECO:0000256" key="1">
    <source>
        <dbReference type="SAM" id="Phobius"/>
    </source>
</evidence>
<name>A0A345Z297_9MOLU</name>
<dbReference type="KEGG" id="salx:SALLE_v1c00500"/>
<protein>
    <submittedName>
        <fullName evidence="2">Uncharacterized protein</fullName>
    </submittedName>
</protein>
<sequence>MKKYTYYISWFFLICFWLFLISDTVLSALRPAPRFAATESGIFEVMNYGERILASFSFWTIWSNYLLAIFFTIVLSKPNKVINFNWWTVMTGFMTLTMILFWMGLAGIKAVGEGFQTKFVNDYSDPTRLIYTLILHLVSPGVIIGIWITKCGHQKLDKYEFQRFYLFAAIAFLVIYMIFVLTRGIIRTNNDKDIYTSFPYFFFAITIEKGFSMLSISITTIVLVVILILAGYFKINNAIANKKQVTELIKLNFVIPTIKTNKQASWVWWGMSIITSLVTLGLSIYFITTVKKFYQSVTPDDFKYNAINYLSWLLLLILLIVSALALFILLLLSLRFPKLKGSISTILMVIGSATVLFYGLGSIVLALFFWDFYSRNIKKETQSENKTQINS</sequence>
<evidence type="ECO:0000313" key="2">
    <source>
        <dbReference type="EMBL" id="AXK50726.1"/>
    </source>
</evidence>
<feature type="transmembrane region" description="Helical" evidence="1">
    <location>
        <begin position="346"/>
        <end position="370"/>
    </location>
</feature>
<dbReference type="EMBL" id="CP031376">
    <property type="protein sequence ID" value="AXK50726.1"/>
    <property type="molecule type" value="Genomic_DNA"/>
</dbReference>
<dbReference type="AlphaFoldDB" id="A0A345Z297"/>
<feature type="transmembrane region" description="Helical" evidence="1">
    <location>
        <begin position="128"/>
        <end position="152"/>
    </location>
</feature>
<feature type="transmembrane region" description="Helical" evidence="1">
    <location>
        <begin position="164"/>
        <end position="186"/>
    </location>
</feature>
<accession>A0A345Z297</accession>
<feature type="transmembrane region" description="Helical" evidence="1">
    <location>
        <begin position="307"/>
        <end position="334"/>
    </location>
</feature>
<keyword evidence="1" id="KW-0812">Transmembrane</keyword>
<reference evidence="2 3" key="1">
    <citation type="submission" date="2018-07" db="EMBL/GenBank/DDBJ databases">
        <title>Complete genome sequence of Spiroplasma alleghenense PLHS-1 (ATCC 51752).</title>
        <authorList>
            <person name="Chou L."/>
            <person name="Lee T.-Y."/>
            <person name="Tsai Y.-M."/>
            <person name="Kuo C.-H."/>
        </authorList>
    </citation>
    <scope>NUCLEOTIDE SEQUENCE [LARGE SCALE GENOMIC DNA]</scope>
    <source>
        <strain evidence="2 3">PLHS-1</strain>
    </source>
</reference>
<feature type="transmembrane region" description="Helical" evidence="1">
    <location>
        <begin position="211"/>
        <end position="233"/>
    </location>
</feature>
<feature type="transmembrane region" description="Helical" evidence="1">
    <location>
        <begin position="52"/>
        <end position="75"/>
    </location>
</feature>
<gene>
    <name evidence="2" type="ORF">SALLE_v1c00500</name>
</gene>